<evidence type="ECO:0000313" key="1">
    <source>
        <dbReference type="EMBL" id="GFP40874.1"/>
    </source>
</evidence>
<dbReference type="InterPro" id="IPR029025">
    <property type="entry name" value="T3SS_substrate_exporter_C"/>
</dbReference>
<dbReference type="Gene3D" id="6.10.250.2080">
    <property type="match status" value="1"/>
</dbReference>
<feature type="non-terminal residue" evidence="1">
    <location>
        <position position="1"/>
    </location>
</feature>
<gene>
    <name evidence="1" type="ORF">HKBW3S47_02571</name>
</gene>
<dbReference type="InterPro" id="IPR006135">
    <property type="entry name" value="T3SS_substrate_exporter"/>
</dbReference>
<sequence length="166" mass="18926">YQDAGGLLETIRSLTLVMSLRIAEVFFALSLMDYLYQRYEHNQNLKMTKQEVKEEFKQAEGDPQLRSRLREQRRKIAMQRMMQDVPSATVVITNPTALAVAVRYREAEDEAPVVVAKGAALMAKRIRELAAEHGVSLVENKPVARMLYDQVEIGQEIPMELYQAVA</sequence>
<dbReference type="GO" id="GO:0005886">
    <property type="term" value="C:plasma membrane"/>
    <property type="evidence" value="ECO:0007669"/>
    <property type="project" value="TreeGrafter"/>
</dbReference>
<dbReference type="SUPFAM" id="SSF160544">
    <property type="entry name" value="EscU C-terminal domain-like"/>
    <property type="match status" value="1"/>
</dbReference>
<keyword evidence="1" id="KW-0282">Flagellum</keyword>
<accession>A0A6V8QA35</accession>
<keyword evidence="1" id="KW-0966">Cell projection</keyword>
<reference evidence="1 2" key="1">
    <citation type="journal article" date="2020" name="Front. Microbiol.">
        <title>Single-cell genomics of novel Actinobacteria with the Wood-Ljungdahl pathway discovered in a serpentinizing system.</title>
        <authorList>
            <person name="Merino N."/>
            <person name="Kawai M."/>
            <person name="Boyd E.S."/>
            <person name="Colman D.R."/>
            <person name="McGlynn S.E."/>
            <person name="Nealson K.H."/>
            <person name="Kurokawa K."/>
            <person name="Hongoh Y."/>
        </authorList>
    </citation>
    <scope>NUCLEOTIDE SEQUENCE [LARGE SCALE GENOMIC DNA]</scope>
    <source>
        <strain evidence="1 2">S47</strain>
    </source>
</reference>
<protein>
    <submittedName>
        <fullName evidence="1">Flagellar biosynthetic protein FlhB</fullName>
    </submittedName>
</protein>
<keyword evidence="1" id="KW-0969">Cilium</keyword>
<dbReference type="PRINTS" id="PR00950">
    <property type="entry name" value="TYPE3IMSPROT"/>
</dbReference>
<comment type="caution">
    <text evidence="1">The sequence shown here is derived from an EMBL/GenBank/DDBJ whole genome shotgun (WGS) entry which is preliminary data.</text>
</comment>
<proteinExistence type="predicted"/>
<organism evidence="1 2">
    <name type="scientific">Candidatus Hakubella thermalkaliphila</name>
    <dbReference type="NCBI Taxonomy" id="2754717"/>
    <lineage>
        <taxon>Bacteria</taxon>
        <taxon>Bacillati</taxon>
        <taxon>Actinomycetota</taxon>
        <taxon>Actinomycetota incertae sedis</taxon>
        <taxon>Candidatus Hakubellales</taxon>
        <taxon>Candidatus Hakubellaceae</taxon>
        <taxon>Candidatus Hakubella</taxon>
    </lineage>
</organism>
<dbReference type="PANTHER" id="PTHR30531:SF12">
    <property type="entry name" value="FLAGELLAR BIOSYNTHETIC PROTEIN FLHB"/>
    <property type="match status" value="1"/>
</dbReference>
<dbReference type="PANTHER" id="PTHR30531">
    <property type="entry name" value="FLAGELLAR BIOSYNTHETIC PROTEIN FLHB"/>
    <property type="match status" value="1"/>
</dbReference>
<dbReference type="Gene3D" id="3.40.1690.10">
    <property type="entry name" value="secretion proteins EscU"/>
    <property type="match status" value="1"/>
</dbReference>
<name>A0A6V8QA35_9ACTN</name>
<dbReference type="Proteomes" id="UP000569018">
    <property type="component" value="Unassembled WGS sequence"/>
</dbReference>
<dbReference type="AlphaFoldDB" id="A0A6V8QA35"/>
<dbReference type="RefSeq" id="WP_176236568.1">
    <property type="nucleotide sequence ID" value="NZ_BLSD01000534.1"/>
</dbReference>
<dbReference type="GO" id="GO:0009306">
    <property type="term" value="P:protein secretion"/>
    <property type="evidence" value="ECO:0007669"/>
    <property type="project" value="InterPro"/>
</dbReference>
<evidence type="ECO:0000313" key="2">
    <source>
        <dbReference type="Proteomes" id="UP000569018"/>
    </source>
</evidence>
<dbReference type="Pfam" id="PF01312">
    <property type="entry name" value="Bac_export_2"/>
    <property type="match status" value="1"/>
</dbReference>
<feature type="non-terminal residue" evidence="1">
    <location>
        <position position="166"/>
    </location>
</feature>
<dbReference type="EMBL" id="BLSD01000534">
    <property type="protein sequence ID" value="GFP40874.1"/>
    <property type="molecule type" value="Genomic_DNA"/>
</dbReference>